<evidence type="ECO:0000313" key="2">
    <source>
        <dbReference type="EMBL" id="GGM51078.1"/>
    </source>
</evidence>
<name>A0A8H9GSQ0_9DEIO</name>
<proteinExistence type="predicted"/>
<dbReference type="Proteomes" id="UP000600547">
    <property type="component" value="Unassembled WGS sequence"/>
</dbReference>
<evidence type="ECO:0000256" key="1">
    <source>
        <dbReference type="SAM" id="MobiDB-lite"/>
    </source>
</evidence>
<sequence>MCPPDQRAFPDRPRGRPLVPRASRSGEERGAPGTPHEGTRWRAAPPDPYTARMTPTQTERLRRRNALWQQLRAGTPGTPAFEETLTALSLLTGWDRPRLLAGLGLTAAEVPPGRP</sequence>
<organism evidence="2 3">
    <name type="scientific">Deinococcus arenae</name>
    <dbReference type="NCBI Taxonomy" id="1452751"/>
    <lineage>
        <taxon>Bacteria</taxon>
        <taxon>Thermotogati</taxon>
        <taxon>Deinococcota</taxon>
        <taxon>Deinococci</taxon>
        <taxon>Deinococcales</taxon>
        <taxon>Deinococcaceae</taxon>
        <taxon>Deinococcus</taxon>
    </lineage>
</organism>
<evidence type="ECO:0000313" key="3">
    <source>
        <dbReference type="Proteomes" id="UP000600547"/>
    </source>
</evidence>
<comment type="caution">
    <text evidence="2">The sequence shown here is derived from an EMBL/GenBank/DDBJ whole genome shotgun (WGS) entry which is preliminary data.</text>
</comment>
<keyword evidence="3" id="KW-1185">Reference proteome</keyword>
<protein>
    <submittedName>
        <fullName evidence="2">Uncharacterized protein</fullName>
    </submittedName>
</protein>
<dbReference type="AlphaFoldDB" id="A0A8H9GSQ0"/>
<dbReference type="EMBL" id="BMQG01000010">
    <property type="protein sequence ID" value="GGM51078.1"/>
    <property type="molecule type" value="Genomic_DNA"/>
</dbReference>
<gene>
    <name evidence="2" type="ORF">GCM10008956_28930</name>
</gene>
<reference evidence="3" key="1">
    <citation type="journal article" date="2019" name="Int. J. Syst. Evol. Microbiol.">
        <title>The Global Catalogue of Microorganisms (GCM) 10K type strain sequencing project: providing services to taxonomists for standard genome sequencing and annotation.</title>
        <authorList>
            <consortium name="The Broad Institute Genomics Platform"/>
            <consortium name="The Broad Institute Genome Sequencing Center for Infectious Disease"/>
            <person name="Wu L."/>
            <person name="Ma J."/>
        </authorList>
    </citation>
    <scope>NUCLEOTIDE SEQUENCE [LARGE SCALE GENOMIC DNA]</scope>
    <source>
        <strain evidence="3">JCM 31047</strain>
    </source>
</reference>
<accession>A0A8H9GSQ0</accession>
<feature type="region of interest" description="Disordered" evidence="1">
    <location>
        <begin position="1"/>
        <end position="57"/>
    </location>
</feature>